<dbReference type="AlphaFoldDB" id="A0A1B7VYG1"/>
<accession>A0A1B7VYG1</accession>
<keyword evidence="1" id="KW-1133">Transmembrane helix</keyword>
<organism evidence="2 3">
    <name type="scientific">Aphanizomenon flos-aquae LD13</name>
    <dbReference type="NCBI Taxonomy" id="1710894"/>
    <lineage>
        <taxon>Bacteria</taxon>
        <taxon>Bacillati</taxon>
        <taxon>Cyanobacteriota</taxon>
        <taxon>Cyanophyceae</taxon>
        <taxon>Nostocales</taxon>
        <taxon>Aphanizomenonaceae</taxon>
        <taxon>Aphanizomenon</taxon>
    </lineage>
</organism>
<evidence type="ECO:0000256" key="1">
    <source>
        <dbReference type="SAM" id="Phobius"/>
    </source>
</evidence>
<reference evidence="2 3" key="1">
    <citation type="submission" date="2015-09" db="EMBL/GenBank/DDBJ databases">
        <title>Whole genome shotgun sequence assembly of Aphanizomenon flos-aquae UKL13.</title>
        <authorList>
            <person name="Driscoll C."/>
        </authorList>
    </citation>
    <scope>NUCLEOTIDE SEQUENCE [LARGE SCALE GENOMIC DNA]</scope>
    <source>
        <strain evidence="2">MDT13</strain>
    </source>
</reference>
<dbReference type="EMBL" id="LJOY01000017">
    <property type="protein sequence ID" value="OBQ26019.1"/>
    <property type="molecule type" value="Genomic_DNA"/>
</dbReference>
<dbReference type="PATRIC" id="fig|1710894.3.peg.3020"/>
<name>A0A1B7VYG1_APHFL</name>
<keyword evidence="1" id="KW-0472">Membrane</keyword>
<keyword evidence="1" id="KW-0812">Transmembrane</keyword>
<dbReference type="Proteomes" id="UP000092382">
    <property type="component" value="Unassembled WGS sequence"/>
</dbReference>
<comment type="caution">
    <text evidence="2">The sequence shown here is derived from an EMBL/GenBank/DDBJ whole genome shotgun (WGS) entry which is preliminary data.</text>
</comment>
<evidence type="ECO:0000313" key="2">
    <source>
        <dbReference type="EMBL" id="OBQ26019.1"/>
    </source>
</evidence>
<sequence length="97" mass="10865">MKIRPVILLFTLVVPGFLVVLISLYFFAVDYNALIKAETYIEKIANDKKFDKGTLQFAYHRALAHRINVFADATWGLLGGVITAVGIHGLVMLKQKD</sequence>
<evidence type="ECO:0000313" key="3">
    <source>
        <dbReference type="Proteomes" id="UP000092382"/>
    </source>
</evidence>
<proteinExistence type="predicted"/>
<feature type="transmembrane region" description="Helical" evidence="1">
    <location>
        <begin position="73"/>
        <end position="93"/>
    </location>
</feature>
<gene>
    <name evidence="2" type="ORF">AN481_07130</name>
</gene>
<protein>
    <submittedName>
        <fullName evidence="2">Uncharacterized protein</fullName>
    </submittedName>
</protein>
<feature type="transmembrane region" description="Helical" evidence="1">
    <location>
        <begin position="7"/>
        <end position="28"/>
    </location>
</feature>